<dbReference type="InterPro" id="IPR007759">
    <property type="entry name" value="Asxl_HARE-HTH"/>
</dbReference>
<dbReference type="GO" id="GO:0000781">
    <property type="term" value="C:chromosome, telomeric region"/>
    <property type="evidence" value="ECO:0007669"/>
    <property type="project" value="GOC"/>
</dbReference>
<feature type="region of interest" description="Disordered" evidence="3">
    <location>
        <begin position="223"/>
        <end position="255"/>
    </location>
</feature>
<gene>
    <name evidence="5" type="ORF">Vretimale_13246</name>
</gene>
<dbReference type="InterPro" id="IPR013136">
    <property type="entry name" value="WSTF_Acf1_Cbp146"/>
</dbReference>
<dbReference type="PANTHER" id="PTHR32075">
    <property type="entry name" value="ISWI CHROMATIN-REMODELING COMPLEX SUBUNIT YPL216W-RELATED"/>
    <property type="match status" value="1"/>
</dbReference>
<dbReference type="GO" id="GO:0006355">
    <property type="term" value="P:regulation of DNA-templated transcription"/>
    <property type="evidence" value="ECO:0007669"/>
    <property type="project" value="InterPro"/>
</dbReference>
<sequence>MPLLGRKPYVPPAPSVPDGIPDTENVFVVRLTGEVFTDYDAYLEQLAHYRAAKWTCSVTGRGGLTFEQALLSEQEANQLLQQFPAELEGPFCGVVHHSTLRLEELVTHLADVSKNFKLASLGIAETSSGRSGKQAPLAKPVIKLWLHEAATWTGRYWSVKPALCAKYGLGTDLPEEAAHEDEDPEGQVVAGRRGRGRAGSPAEGRRQAAIRGMDAMAAAMLDDSPPSGKAGGQMRAKKKKATTKSLEEEERAKPGTTKHAALQVLKSYCPYKGLSVEQVIKLSMDQGIKTDWPAGGKRNLYHVMHTDPAFLRVSRNTYVLTSLYPDRDEWIEEVKEKPESRAKKPTKKELEAGFGMLDSGESEHLAVVPIPATAVAIAGASCPSPEDIMMMQRLEIHLQQAQSNIIACRNGVEMTQALASAARSRVAEAEVAQQRLLAAHPQMAALQPEVVATAAAAVEAEQRQLIGVLGEADRAQRALDAAVRAAEEAEKALLRERIRQSGADQRVDRAPAARLPEREEKDRRRIEVAVGRRFPVDDSELLVEAVARAAERGEAMQVSDVYLTEPFMDEEGRRLADSLYLADVMFQLGGELGLRVVRYAHVDTLLLGGRNPLSIIAAAEQIIASKEYAEEAAAAAAAAAEAAAAAAAEAN</sequence>
<dbReference type="AlphaFoldDB" id="A0A8J4LTC2"/>
<dbReference type="Pfam" id="PF05066">
    <property type="entry name" value="HARE-HTH"/>
    <property type="match status" value="1"/>
</dbReference>
<evidence type="ECO:0000256" key="3">
    <source>
        <dbReference type="SAM" id="MobiDB-lite"/>
    </source>
</evidence>
<evidence type="ECO:0000256" key="1">
    <source>
        <dbReference type="ARBA" id="ARBA00023163"/>
    </source>
</evidence>
<proteinExistence type="predicted"/>
<organism evidence="5 6">
    <name type="scientific">Volvox reticuliferus</name>
    <dbReference type="NCBI Taxonomy" id="1737510"/>
    <lineage>
        <taxon>Eukaryota</taxon>
        <taxon>Viridiplantae</taxon>
        <taxon>Chlorophyta</taxon>
        <taxon>core chlorophytes</taxon>
        <taxon>Chlorophyceae</taxon>
        <taxon>CS clade</taxon>
        <taxon>Chlamydomonadales</taxon>
        <taxon>Volvocaceae</taxon>
        <taxon>Volvox</taxon>
    </lineage>
</organism>
<dbReference type="GO" id="GO:0031509">
    <property type="term" value="P:subtelomeric heterochromatin formation"/>
    <property type="evidence" value="ECO:0007669"/>
    <property type="project" value="TreeGrafter"/>
</dbReference>
<dbReference type="PROSITE" id="PS51136">
    <property type="entry name" value="WAC"/>
    <property type="match status" value="1"/>
</dbReference>
<feature type="region of interest" description="Disordered" evidence="3">
    <location>
        <begin position="176"/>
        <end position="206"/>
    </location>
</feature>
<dbReference type="GO" id="GO:0005634">
    <property type="term" value="C:nucleus"/>
    <property type="evidence" value="ECO:0007669"/>
    <property type="project" value="UniProtKB-SubCell"/>
</dbReference>
<feature type="non-terminal residue" evidence="5">
    <location>
        <position position="651"/>
    </location>
</feature>
<dbReference type="Proteomes" id="UP000722791">
    <property type="component" value="Unassembled WGS sequence"/>
</dbReference>
<keyword evidence="1" id="KW-0804">Transcription</keyword>
<dbReference type="EMBL" id="BNCQ01000031">
    <property type="protein sequence ID" value="GIM09376.1"/>
    <property type="molecule type" value="Genomic_DNA"/>
</dbReference>
<accession>A0A8J4LTC2</accession>
<evidence type="ECO:0000313" key="5">
    <source>
        <dbReference type="EMBL" id="GIM09376.1"/>
    </source>
</evidence>
<comment type="caution">
    <text evidence="5">The sequence shown here is derived from an EMBL/GenBank/DDBJ whole genome shotgun (WGS) entry which is preliminary data.</text>
</comment>
<comment type="subcellular location">
    <subcellularLocation>
        <location evidence="2">Nucleus</location>
    </subcellularLocation>
</comment>
<feature type="compositionally biased region" description="Acidic residues" evidence="3">
    <location>
        <begin position="176"/>
        <end position="185"/>
    </location>
</feature>
<dbReference type="PANTHER" id="PTHR32075:SF6">
    <property type="entry name" value="ISWI CHROMATIN-REMODELING COMPLEX SUBUNIT YPL216W-RELATED"/>
    <property type="match status" value="1"/>
</dbReference>
<name>A0A8J4LTC2_9CHLO</name>
<dbReference type="Pfam" id="PF10537">
    <property type="entry name" value="WAC_Acf1_DNA_bd"/>
    <property type="match status" value="1"/>
</dbReference>
<feature type="domain" description="WAC" evidence="4">
    <location>
        <begin position="24"/>
        <end position="133"/>
    </location>
</feature>
<evidence type="ECO:0000256" key="2">
    <source>
        <dbReference type="PROSITE-ProRule" id="PRU00475"/>
    </source>
</evidence>
<protein>
    <recommendedName>
        <fullName evidence="4">WAC domain-containing protein</fullName>
    </recommendedName>
</protein>
<reference evidence="5" key="1">
    <citation type="journal article" date="2021" name="Proc. Natl. Acad. Sci. U.S.A.">
        <title>Three genomes in the algal genus Volvox reveal the fate of a haploid sex-determining region after a transition to homothallism.</title>
        <authorList>
            <person name="Yamamoto K."/>
            <person name="Hamaji T."/>
            <person name="Kawai-Toyooka H."/>
            <person name="Matsuzaki R."/>
            <person name="Takahashi F."/>
            <person name="Nishimura Y."/>
            <person name="Kawachi M."/>
            <person name="Noguchi H."/>
            <person name="Minakuchi Y."/>
            <person name="Umen J.G."/>
            <person name="Toyoda A."/>
            <person name="Nozaki H."/>
        </authorList>
    </citation>
    <scope>NUCLEOTIDE SEQUENCE</scope>
    <source>
        <strain evidence="5">NIES-3785</strain>
    </source>
</reference>
<evidence type="ECO:0000313" key="6">
    <source>
        <dbReference type="Proteomes" id="UP000722791"/>
    </source>
</evidence>
<keyword evidence="2" id="KW-0539">Nucleus</keyword>
<evidence type="ECO:0000259" key="4">
    <source>
        <dbReference type="PROSITE" id="PS51136"/>
    </source>
</evidence>